<accession>A0AA96IYG5</accession>
<dbReference type="Proteomes" id="UP001304814">
    <property type="component" value="Segment"/>
</dbReference>
<reference evidence="1 2" key="1">
    <citation type="submission" date="2023-07" db="EMBL/GenBank/DDBJ databases">
        <title>Isolation and characterization of Bacillus cereus bacteriophage DZ1 and its application in foods.</title>
        <authorList>
            <person name="Huang Z."/>
            <person name="Ding Y."/>
            <person name="Wu Q."/>
        </authorList>
    </citation>
    <scope>NUCLEOTIDE SEQUENCE [LARGE SCALE GENOMIC DNA]</scope>
</reference>
<evidence type="ECO:0000313" key="2">
    <source>
        <dbReference type="Proteomes" id="UP001304814"/>
    </source>
</evidence>
<sequence>MMKTNEMVKAKMEIINQFENIEGCKVILKVEEYDGEFVIEGDAWDADGEYVTDFELSHKFTNWKHASMACNMLTNKLAKEDFDSVEYAR</sequence>
<evidence type="ECO:0000313" key="1">
    <source>
        <dbReference type="EMBL" id="WNL49454.1"/>
    </source>
</evidence>
<keyword evidence="2" id="KW-1185">Reference proteome</keyword>
<protein>
    <submittedName>
        <fullName evidence="1">Uncharacterized protein</fullName>
    </submittedName>
</protein>
<organism evidence="1 2">
    <name type="scientific">Bacillus phage DZ1</name>
    <dbReference type="NCBI Taxonomy" id="3075862"/>
    <lineage>
        <taxon>Viruses</taxon>
        <taxon>Duplodnaviria</taxon>
        <taxon>Heunggongvirae</taxon>
        <taxon>Uroviricota</taxon>
        <taxon>Caudoviricetes</taxon>
        <taxon>Ehrlichviridae</taxon>
        <taxon>Dazunavirus</taxon>
        <taxon>Dazunavirus DZ1</taxon>
    </lineage>
</organism>
<dbReference type="EMBL" id="OR338916">
    <property type="protein sequence ID" value="WNL49454.1"/>
    <property type="molecule type" value="Genomic_DNA"/>
</dbReference>
<name>A0AA96IYG5_9CAUD</name>
<proteinExistence type="predicted"/>